<dbReference type="EMBL" id="CDMZ01000830">
    <property type="protein sequence ID" value="CEM22308.1"/>
    <property type="molecule type" value="Genomic_DNA"/>
</dbReference>
<dbReference type="PROSITE" id="PS50012">
    <property type="entry name" value="RCC1_3"/>
    <property type="match status" value="1"/>
</dbReference>
<dbReference type="Gene3D" id="2.130.10.30">
    <property type="entry name" value="Regulator of chromosome condensation 1/beta-lactamase-inhibitor protein II"/>
    <property type="match status" value="1"/>
</dbReference>
<sequence length="506" mass="55911">MYAWTDTGALYFWGKASSGNACFAEHWGDVAVQFPCQVPSFAFDDQKVVDVNASEDSTLVVAEKKNGDRQLHVCRRTSHEPISAVTPIPILNGTQIVKGSLSSGSNFIGVVLQKEEPDGFMRKRLHAVKWANSGVEKDIDPVPLVDFGEENVEEVLYKQANYFIPLPSLTLTAVPSTPPSPLFAPRIRADLLVRLSSGRVGEVPLPGTTPGRGVLPPPTKLPLSVWNFVDELRDPALRFPKDCCSSSRKHIATVFQTIKGLYANGTDEWGRMGTGGKSSRTFIPLEPPVLADGRWCRLPERFRKGEGWERLQESLVEWGLPVKIEEAKKGTGFGVEASSNRSQTEPSVWKPRHWVEVGDVIEFACAGKGILYPQKAAKWGASFCEQQPQLGGEARFDPPLEEVECRGCQIPSEWMVEGELQGGQRGEGVESDRDSLQSGLLPVYVSRYREASERIWKKYERNITIEVGMQVKLECPDGDIHDPSAHCAVDKVDGGGFVPRFHPSKI</sequence>
<evidence type="ECO:0000313" key="2">
    <source>
        <dbReference type="EMBL" id="CEM22308.1"/>
    </source>
</evidence>
<dbReference type="AlphaFoldDB" id="A0A0G4G2I5"/>
<dbReference type="InterPro" id="IPR009091">
    <property type="entry name" value="RCC1/BLIP-II"/>
</dbReference>
<reference evidence="2" key="1">
    <citation type="submission" date="2014-11" db="EMBL/GenBank/DDBJ databases">
        <authorList>
            <person name="Otto D Thomas"/>
            <person name="Naeem Raeece"/>
        </authorList>
    </citation>
    <scope>NUCLEOTIDE SEQUENCE</scope>
</reference>
<protein>
    <submittedName>
        <fullName evidence="2">Uncharacterized protein</fullName>
    </submittedName>
</protein>
<dbReference type="PhylomeDB" id="A0A0G4G2I5"/>
<evidence type="ECO:0000256" key="1">
    <source>
        <dbReference type="PROSITE-ProRule" id="PRU00235"/>
    </source>
</evidence>
<accession>A0A0G4G2I5</accession>
<proteinExistence type="predicted"/>
<gene>
    <name evidence="2" type="ORF">Cvel_19924</name>
</gene>
<dbReference type="VEuPathDB" id="CryptoDB:Cvel_19924"/>
<organism evidence="2">
    <name type="scientific">Chromera velia CCMP2878</name>
    <dbReference type="NCBI Taxonomy" id="1169474"/>
    <lineage>
        <taxon>Eukaryota</taxon>
        <taxon>Sar</taxon>
        <taxon>Alveolata</taxon>
        <taxon>Colpodellida</taxon>
        <taxon>Chromeraceae</taxon>
        <taxon>Chromera</taxon>
    </lineage>
</organism>
<dbReference type="InterPro" id="IPR000408">
    <property type="entry name" value="Reg_chr_condens"/>
</dbReference>
<name>A0A0G4G2I5_9ALVE</name>
<feature type="repeat" description="RCC1" evidence="1">
    <location>
        <begin position="8"/>
        <end position="64"/>
    </location>
</feature>